<feature type="transmembrane region" description="Helical" evidence="2">
    <location>
        <begin position="177"/>
        <end position="202"/>
    </location>
</feature>
<feature type="transmembrane region" description="Helical" evidence="2">
    <location>
        <begin position="270"/>
        <end position="288"/>
    </location>
</feature>
<feature type="transmembrane region" description="Helical" evidence="2">
    <location>
        <begin position="12"/>
        <end position="33"/>
    </location>
</feature>
<gene>
    <name evidence="4" type="ORF">EV383_2941</name>
</gene>
<comment type="caution">
    <text evidence="4">The sequence shown here is derived from an EMBL/GenBank/DDBJ whole genome shotgun (WGS) entry which is preliminary data.</text>
</comment>
<keyword evidence="2" id="KW-0812">Transmembrane</keyword>
<dbReference type="SUPFAM" id="SSF103481">
    <property type="entry name" value="Multidrug resistance efflux transporter EmrE"/>
    <property type="match status" value="2"/>
</dbReference>
<dbReference type="InterPro" id="IPR037185">
    <property type="entry name" value="EmrE-like"/>
</dbReference>
<comment type="similarity">
    <text evidence="1">Belongs to the EamA transporter family.</text>
</comment>
<accession>A0A4Q7V0F4</accession>
<keyword evidence="2" id="KW-1133">Transmembrane helix</keyword>
<feature type="transmembrane region" description="Helical" evidence="2">
    <location>
        <begin position="40"/>
        <end position="62"/>
    </location>
</feature>
<dbReference type="AlphaFoldDB" id="A0A4Q7V0F4"/>
<feature type="transmembrane region" description="Helical" evidence="2">
    <location>
        <begin position="100"/>
        <end position="118"/>
    </location>
</feature>
<feature type="transmembrane region" description="Helical" evidence="2">
    <location>
        <begin position="124"/>
        <end position="145"/>
    </location>
</feature>
<keyword evidence="5" id="KW-1185">Reference proteome</keyword>
<dbReference type="GO" id="GO:0016020">
    <property type="term" value="C:membrane"/>
    <property type="evidence" value="ECO:0007669"/>
    <property type="project" value="InterPro"/>
</dbReference>
<dbReference type="InterPro" id="IPR000620">
    <property type="entry name" value="EamA_dom"/>
</dbReference>
<dbReference type="EMBL" id="SHKL01000001">
    <property type="protein sequence ID" value="RZT86053.1"/>
    <property type="molecule type" value="Genomic_DNA"/>
</dbReference>
<evidence type="ECO:0000256" key="1">
    <source>
        <dbReference type="ARBA" id="ARBA00007362"/>
    </source>
</evidence>
<sequence>MSPLTLPTASPGPLVIALVLLAAVLHASWNAIAHSVPDRLVGFAMIGLVDLVGGALLAAFGGPLPAQAWPFVIASAVLHVFYNLLLLASYQLGDFSQAYPLARGTAPWLVALAAVVLLGRTLPVLELVGVLVVSAGLIALVLAAGRPGRAQLPAFGAAFATGVMIAGYTVVDGVGVGLAPVVAYTGWMFALQGPPLVVLAWWRRGRAFPAAVRRYGAAGATGGVISLAAYGIVLWAQTSGELAQIAALRETSIVFGAIIGAVVLRERFGLRRIVPSVVVLAGVIMIGLG</sequence>
<proteinExistence type="inferred from homology"/>
<dbReference type="Pfam" id="PF00892">
    <property type="entry name" value="EamA"/>
    <property type="match status" value="1"/>
</dbReference>
<reference evidence="4 5" key="1">
    <citation type="submission" date="2019-02" db="EMBL/GenBank/DDBJ databases">
        <title>Sequencing the genomes of 1000 actinobacteria strains.</title>
        <authorList>
            <person name="Klenk H.-P."/>
        </authorList>
    </citation>
    <scope>NUCLEOTIDE SEQUENCE [LARGE SCALE GENOMIC DNA]</scope>
    <source>
        <strain evidence="4 5">DSM 45779</strain>
    </source>
</reference>
<feature type="transmembrane region" description="Helical" evidence="2">
    <location>
        <begin position="68"/>
        <end position="88"/>
    </location>
</feature>
<evidence type="ECO:0000256" key="2">
    <source>
        <dbReference type="SAM" id="Phobius"/>
    </source>
</evidence>
<evidence type="ECO:0000313" key="5">
    <source>
        <dbReference type="Proteomes" id="UP000291591"/>
    </source>
</evidence>
<evidence type="ECO:0000259" key="3">
    <source>
        <dbReference type="Pfam" id="PF00892"/>
    </source>
</evidence>
<organism evidence="4 5">
    <name type="scientific">Pseudonocardia sediminis</name>
    <dbReference type="NCBI Taxonomy" id="1397368"/>
    <lineage>
        <taxon>Bacteria</taxon>
        <taxon>Bacillati</taxon>
        <taxon>Actinomycetota</taxon>
        <taxon>Actinomycetes</taxon>
        <taxon>Pseudonocardiales</taxon>
        <taxon>Pseudonocardiaceae</taxon>
        <taxon>Pseudonocardia</taxon>
    </lineage>
</organism>
<feature type="domain" description="EamA" evidence="3">
    <location>
        <begin position="157"/>
        <end position="287"/>
    </location>
</feature>
<feature type="transmembrane region" description="Helical" evidence="2">
    <location>
        <begin position="214"/>
        <end position="236"/>
    </location>
</feature>
<name>A0A4Q7V0F4_PSEST</name>
<protein>
    <submittedName>
        <fullName evidence="4">EamA-like transporter family protein</fullName>
    </submittedName>
</protein>
<dbReference type="Proteomes" id="UP000291591">
    <property type="component" value="Unassembled WGS sequence"/>
</dbReference>
<feature type="transmembrane region" description="Helical" evidence="2">
    <location>
        <begin position="152"/>
        <end position="171"/>
    </location>
</feature>
<dbReference type="RefSeq" id="WP_165438353.1">
    <property type="nucleotide sequence ID" value="NZ_SHKL01000001.1"/>
</dbReference>
<keyword evidence="2" id="KW-0472">Membrane</keyword>
<feature type="transmembrane region" description="Helical" evidence="2">
    <location>
        <begin position="242"/>
        <end position="263"/>
    </location>
</feature>
<evidence type="ECO:0000313" key="4">
    <source>
        <dbReference type="EMBL" id="RZT86053.1"/>
    </source>
</evidence>
<dbReference type="Gene3D" id="1.10.3730.20">
    <property type="match status" value="1"/>
</dbReference>